<evidence type="ECO:0000256" key="1">
    <source>
        <dbReference type="ARBA" id="ARBA00022729"/>
    </source>
</evidence>
<proteinExistence type="predicted"/>
<feature type="region of interest" description="Disordered" evidence="2">
    <location>
        <begin position="730"/>
        <end position="777"/>
    </location>
</feature>
<sequence>MPSTVTFASNILTYTAGSGVSNNVSVTLSGSNYVITDSAETISFDPSAFPNSTGSGSNTVDIATTDASGITGVTLNLVDGSDTVTNVGLTAENLTINNTGTLTLGTGQIQTTTGNIAINNSGTLLTLGGPILTTTGNISVNGSQQVTLTDAAQIGGTVTSTGTAPTAAYTYSNQTTGTISINANQGGSGSSGFNQAGGWLITSNNTANAVAISVNTAGGGTGNATIGLAKVGTAIGSYYTVNANGGSILWSNDPAVTGPWTGSPPAPPPQTSAMQGTANGGSDTSDIYAYNYVFTTSGAASAIGTSTATIQTFEESSSGTTTLTAGSGGAYQVDWGSPLILDGATATGAGNIRVVTANAGGHNLTVAGPVNTGSGSIYLAADDDLYIQGAVGSSTFSGTVSLFANRDVGNTSTLNFNANGSITTTNTSSTAVTLTGYSENGTAAGSMTVGNITTGNGGTITLTTVPATSSSGGVISGFTSGVVLNAGATGTVTIKTRPYVTSIASAVGTATAPLNVVAGTVNISALSYDSPTTASPLTYAPNTPAIYVSTPGNSSGNTNFNVNIAVGPPPTPPVTPTPPPFAAIPIVLTTTAGTLTVSAASGNLNNGTMTLNGAAGVILNAALGNTTTGAITINGPLSGSANIVNNAAAVTVSQSSDSSYSGLISGATNFTKSGPGNLSLTNTAAQTYTGTTTVSAGTLTPTGNISSTGAVTVAAGATLANSGTATTIGGAVTDNGTLSPGGPRPSARWGPVNSHLRRPAPSPPTSTAPRRAPATTR</sequence>
<organism evidence="3 4">
    <name type="scientific">Fimbriiglobus ruber</name>
    <dbReference type="NCBI Taxonomy" id="1908690"/>
    <lineage>
        <taxon>Bacteria</taxon>
        <taxon>Pseudomonadati</taxon>
        <taxon>Planctomycetota</taxon>
        <taxon>Planctomycetia</taxon>
        <taxon>Gemmatales</taxon>
        <taxon>Gemmataceae</taxon>
        <taxon>Fimbriiglobus</taxon>
    </lineage>
</organism>
<dbReference type="EMBL" id="NIDE01000017">
    <property type="protein sequence ID" value="OWK36436.1"/>
    <property type="molecule type" value="Genomic_DNA"/>
</dbReference>
<name>A0A225DGF6_9BACT</name>
<comment type="caution">
    <text evidence="3">The sequence shown here is derived from an EMBL/GenBank/DDBJ whole genome shotgun (WGS) entry which is preliminary data.</text>
</comment>
<keyword evidence="1" id="KW-0732">Signal</keyword>
<dbReference type="NCBIfam" id="TIGR02601">
    <property type="entry name" value="autotrns_rpt"/>
    <property type="match status" value="1"/>
</dbReference>
<dbReference type="AlphaFoldDB" id="A0A225DGF6"/>
<feature type="compositionally biased region" description="Low complexity" evidence="2">
    <location>
        <begin position="767"/>
        <end position="777"/>
    </location>
</feature>
<keyword evidence="4" id="KW-1185">Reference proteome</keyword>
<accession>A0A225DGF6</accession>
<gene>
    <name evidence="3" type="ORF">FRUB_08999</name>
</gene>
<dbReference type="InterPro" id="IPR013425">
    <property type="entry name" value="Autotrns_rpt"/>
</dbReference>
<evidence type="ECO:0000256" key="2">
    <source>
        <dbReference type="SAM" id="MobiDB-lite"/>
    </source>
</evidence>
<evidence type="ECO:0000313" key="4">
    <source>
        <dbReference type="Proteomes" id="UP000214646"/>
    </source>
</evidence>
<protein>
    <submittedName>
        <fullName evidence="3">Putative autotransporter protein</fullName>
    </submittedName>
</protein>
<dbReference type="Proteomes" id="UP000214646">
    <property type="component" value="Unassembled WGS sequence"/>
</dbReference>
<reference evidence="4" key="1">
    <citation type="submission" date="2017-06" db="EMBL/GenBank/DDBJ databases">
        <title>Genome analysis of Fimbriiglobus ruber SP5, the first member of the order Planctomycetales with confirmed chitinolytic capability.</title>
        <authorList>
            <person name="Ravin N.V."/>
            <person name="Rakitin A.L."/>
            <person name="Ivanova A.A."/>
            <person name="Beletsky A.V."/>
            <person name="Kulichevskaya I.S."/>
            <person name="Mardanov A.V."/>
            <person name="Dedysh S.N."/>
        </authorList>
    </citation>
    <scope>NUCLEOTIDE SEQUENCE [LARGE SCALE GENOMIC DNA]</scope>
    <source>
        <strain evidence="4">SP5</strain>
    </source>
</reference>
<feature type="region of interest" description="Disordered" evidence="2">
    <location>
        <begin position="256"/>
        <end position="279"/>
    </location>
</feature>
<evidence type="ECO:0000313" key="3">
    <source>
        <dbReference type="EMBL" id="OWK36436.1"/>
    </source>
</evidence>